<keyword evidence="3" id="KW-0808">Transferase</keyword>
<dbReference type="PANTHER" id="PTHR43031">
    <property type="entry name" value="FAD-DEPENDENT OXIDOREDUCTASE"/>
    <property type="match status" value="1"/>
</dbReference>
<dbReference type="EMBL" id="CABWKQ010000030">
    <property type="protein sequence ID" value="VWX37964.1"/>
    <property type="molecule type" value="Genomic_DNA"/>
</dbReference>
<dbReference type="RefSeq" id="WP_029333057.1">
    <property type="nucleotide sequence ID" value="NZ_LR732312.1"/>
</dbReference>
<accession>A0A653IGL7</accession>
<evidence type="ECO:0000256" key="1">
    <source>
        <dbReference type="SAM" id="Phobius"/>
    </source>
</evidence>
<dbReference type="SUPFAM" id="SSF52821">
    <property type="entry name" value="Rhodanese/Cell cycle control phosphatase"/>
    <property type="match status" value="1"/>
</dbReference>
<evidence type="ECO:0000313" key="3">
    <source>
        <dbReference type="EMBL" id="VWX37964.1"/>
    </source>
</evidence>
<dbReference type="InterPro" id="IPR036873">
    <property type="entry name" value="Rhodanese-like_dom_sf"/>
</dbReference>
<keyword evidence="1" id="KW-1133">Transmembrane helix</keyword>
<dbReference type="PROSITE" id="PS50206">
    <property type="entry name" value="RHODANESE_3"/>
    <property type="match status" value="1"/>
</dbReference>
<name>A0A653IGL7_9BACL</name>
<sequence>METGTIITIVLWVALIAYVVWRFMPVKGITKLSQEEFRANYRKAQIVDVRETQEFKGGHIVGARNIPVSQMKMRSKELRKDMPIYLYCQGSMRSSQAAKVLKKAGYTNLYQLKGGFKQWTGKVKRS</sequence>
<dbReference type="SMART" id="SM00450">
    <property type="entry name" value="RHOD"/>
    <property type="match status" value="1"/>
</dbReference>
<dbReference type="Pfam" id="PF00581">
    <property type="entry name" value="Rhodanese"/>
    <property type="match status" value="1"/>
</dbReference>
<keyword evidence="4" id="KW-1185">Reference proteome</keyword>
<keyword evidence="1" id="KW-0812">Transmembrane</keyword>
<dbReference type="Proteomes" id="UP000439752">
    <property type="component" value="Unassembled WGS sequence"/>
</dbReference>
<evidence type="ECO:0000313" key="4">
    <source>
        <dbReference type="Proteomes" id="UP000439752"/>
    </source>
</evidence>
<dbReference type="PANTHER" id="PTHR43031:SF18">
    <property type="entry name" value="RHODANESE-RELATED SULFURTRANSFERASES"/>
    <property type="match status" value="1"/>
</dbReference>
<dbReference type="InterPro" id="IPR050229">
    <property type="entry name" value="GlpE_sulfurtransferase"/>
</dbReference>
<reference evidence="3 4" key="1">
    <citation type="submission" date="2019-10" db="EMBL/GenBank/DDBJ databases">
        <authorList>
            <person name="Karimi E."/>
        </authorList>
    </citation>
    <scope>NUCLEOTIDE SEQUENCE [LARGE SCALE GENOMIC DNA]</scope>
    <source>
        <strain evidence="3">Exiguobacterium sp. 9Y</strain>
    </source>
</reference>
<gene>
    <name evidence="3" type="primary">yqhL</name>
    <name evidence="3" type="ORF">EXIGUO9Y_360241</name>
</gene>
<feature type="transmembrane region" description="Helical" evidence="1">
    <location>
        <begin position="6"/>
        <end position="24"/>
    </location>
</feature>
<protein>
    <submittedName>
        <fullName evidence="3">Putative sulfur transferase</fullName>
    </submittedName>
</protein>
<evidence type="ECO:0000259" key="2">
    <source>
        <dbReference type="PROSITE" id="PS50206"/>
    </source>
</evidence>
<dbReference type="AlphaFoldDB" id="A0A653IGL7"/>
<keyword evidence="1" id="KW-0472">Membrane</keyword>
<dbReference type="Gene3D" id="3.40.250.10">
    <property type="entry name" value="Rhodanese-like domain"/>
    <property type="match status" value="1"/>
</dbReference>
<organism evidence="3 4">
    <name type="scientific">Exiguobacterium oxidotolerans</name>
    <dbReference type="NCBI Taxonomy" id="223958"/>
    <lineage>
        <taxon>Bacteria</taxon>
        <taxon>Bacillati</taxon>
        <taxon>Bacillota</taxon>
        <taxon>Bacilli</taxon>
        <taxon>Bacillales</taxon>
        <taxon>Bacillales Family XII. Incertae Sedis</taxon>
        <taxon>Exiguobacterium</taxon>
    </lineage>
</organism>
<proteinExistence type="predicted"/>
<dbReference type="CDD" id="cd00158">
    <property type="entry name" value="RHOD"/>
    <property type="match status" value="1"/>
</dbReference>
<feature type="domain" description="Rhodanese" evidence="2">
    <location>
        <begin position="40"/>
        <end position="124"/>
    </location>
</feature>
<dbReference type="GO" id="GO:0016740">
    <property type="term" value="F:transferase activity"/>
    <property type="evidence" value="ECO:0007669"/>
    <property type="project" value="UniProtKB-KW"/>
</dbReference>
<dbReference type="InterPro" id="IPR001763">
    <property type="entry name" value="Rhodanese-like_dom"/>
</dbReference>